<evidence type="ECO:0008006" key="4">
    <source>
        <dbReference type="Google" id="ProtNLM"/>
    </source>
</evidence>
<feature type="region of interest" description="Disordered" evidence="1">
    <location>
        <begin position="212"/>
        <end position="249"/>
    </location>
</feature>
<dbReference type="EMBL" id="CP141883">
    <property type="protein sequence ID" value="WRT65783.1"/>
    <property type="molecule type" value="Genomic_DNA"/>
</dbReference>
<sequence length="594" mass="67026">MTSHEIIQSTSSDPLIALGPSLFLQILSNLPLSSLQTCNSVRKSWQYLIASSRGTLYRPIAHQIGIEIPHVKNLEALEKATAQSSLWMDPEEPPETEEPSSSGASVDWKGVIKSHVDLQNNWKFAKAKNQWIYPGRNTVWRIKVDKEEKTIITSSRLDGILISDMETSEPLFEYEDMTPYSHLEFVNGHLIFNTGDDHTFEVHITPTALKRLSPEKRKSLPPASRSATRGEGYSFPLQNHYTPSTDRSSIPPRGHLTYYKSIRPRTECFAFRARVDKEYTEDERLMFGTSSGTEAYIYNLQSENNSDMEKFVFERDDRGRPNYIEFDDDYLFICSRFSIHVYSRLTKKKIMTFPPAVTAPFDAASAIYTCFDTSKDFKKVPKIRSGQVVIGEAKLQGKWIDDAGFEGVMMSTGQSRVAGREFSALHYTSKDLFATTRAGTLYMLRNYHECLSIQDPILRDKAVNANLIAVVFRESLLQLATYGEHVVTTSPTSMFLLDTSSLPLPPYNTGSSDTRPSIRINKLLNVHEKGMGQCSCLQLDREKIYAVYWALGESEAGGVQDHDGGKILPPPEATSDFGICVKVWNFGVNNTEYQ</sequence>
<feature type="region of interest" description="Disordered" evidence="1">
    <location>
        <begin position="86"/>
        <end position="105"/>
    </location>
</feature>
<dbReference type="InterPro" id="IPR036322">
    <property type="entry name" value="WD40_repeat_dom_sf"/>
</dbReference>
<dbReference type="SUPFAM" id="SSF81383">
    <property type="entry name" value="F-box domain"/>
    <property type="match status" value="1"/>
</dbReference>
<proteinExistence type="predicted"/>
<dbReference type="InterPro" id="IPR036047">
    <property type="entry name" value="F-box-like_dom_sf"/>
</dbReference>
<protein>
    <recommendedName>
        <fullName evidence="4">F-box domain-containing protein</fullName>
    </recommendedName>
</protein>
<dbReference type="SUPFAM" id="SSF50978">
    <property type="entry name" value="WD40 repeat-like"/>
    <property type="match status" value="1"/>
</dbReference>
<reference evidence="2 3" key="1">
    <citation type="submission" date="2024-01" db="EMBL/GenBank/DDBJ databases">
        <title>Comparative genomics of Cryptococcus and Kwoniella reveals pathogenesis evolution and contrasting modes of karyotype evolution via chromosome fusion or intercentromeric recombination.</title>
        <authorList>
            <person name="Coelho M.A."/>
            <person name="David-Palma M."/>
            <person name="Shea T."/>
            <person name="Bowers K."/>
            <person name="McGinley-Smith S."/>
            <person name="Mohammad A.W."/>
            <person name="Gnirke A."/>
            <person name="Yurkov A.M."/>
            <person name="Nowrousian M."/>
            <person name="Sun S."/>
            <person name="Cuomo C.A."/>
            <person name="Heitman J."/>
        </authorList>
    </citation>
    <scope>NUCLEOTIDE SEQUENCE [LARGE SCALE GENOMIC DNA]</scope>
    <source>
        <strain evidence="2">CBS 11374</strain>
    </source>
</reference>
<organism evidence="2 3">
    <name type="scientific">Kwoniella shivajii</name>
    <dbReference type="NCBI Taxonomy" id="564305"/>
    <lineage>
        <taxon>Eukaryota</taxon>
        <taxon>Fungi</taxon>
        <taxon>Dikarya</taxon>
        <taxon>Basidiomycota</taxon>
        <taxon>Agaricomycotina</taxon>
        <taxon>Tremellomycetes</taxon>
        <taxon>Tremellales</taxon>
        <taxon>Cryptococcaceae</taxon>
        <taxon>Kwoniella</taxon>
    </lineage>
</organism>
<accession>A0ABZ1CVJ6</accession>
<dbReference type="Proteomes" id="UP001329825">
    <property type="component" value="Chromosome 3"/>
</dbReference>
<evidence type="ECO:0000313" key="3">
    <source>
        <dbReference type="Proteomes" id="UP001329825"/>
    </source>
</evidence>
<evidence type="ECO:0000313" key="2">
    <source>
        <dbReference type="EMBL" id="WRT65783.1"/>
    </source>
</evidence>
<name>A0ABZ1CVJ6_9TREE</name>
<keyword evidence="3" id="KW-1185">Reference proteome</keyword>
<feature type="compositionally biased region" description="Acidic residues" evidence="1">
    <location>
        <begin position="89"/>
        <end position="98"/>
    </location>
</feature>
<dbReference type="GeneID" id="87954863"/>
<dbReference type="RefSeq" id="XP_062790523.1">
    <property type="nucleotide sequence ID" value="XM_062934472.1"/>
</dbReference>
<dbReference type="Gene3D" id="1.20.1280.50">
    <property type="match status" value="1"/>
</dbReference>
<feature type="compositionally biased region" description="Polar residues" evidence="1">
    <location>
        <begin position="236"/>
        <end position="248"/>
    </location>
</feature>
<evidence type="ECO:0000256" key="1">
    <source>
        <dbReference type="SAM" id="MobiDB-lite"/>
    </source>
</evidence>
<gene>
    <name evidence="2" type="ORF">IL334_002732</name>
</gene>